<comment type="cofactor">
    <cofactor evidence="1 5">
        <name>FAD</name>
        <dbReference type="ChEBI" id="CHEBI:57692"/>
    </cofactor>
</comment>
<dbReference type="Proteomes" id="UP000656804">
    <property type="component" value="Unassembled WGS sequence"/>
</dbReference>
<evidence type="ECO:0000256" key="3">
    <source>
        <dbReference type="ARBA" id="ARBA00022630"/>
    </source>
</evidence>
<dbReference type="GO" id="GO:0050660">
    <property type="term" value="F:flavin adenine dinucleotide binding"/>
    <property type="evidence" value="ECO:0007669"/>
    <property type="project" value="InterPro"/>
</dbReference>
<dbReference type="InterPro" id="IPR046373">
    <property type="entry name" value="Acyl-CoA_Oxase/DH_mid-dom_sf"/>
</dbReference>
<keyword evidence="11" id="KW-1185">Reference proteome</keyword>
<proteinExistence type="inferred from homology"/>
<evidence type="ECO:0000256" key="5">
    <source>
        <dbReference type="RuleBase" id="RU362125"/>
    </source>
</evidence>
<dbReference type="SUPFAM" id="SSF56645">
    <property type="entry name" value="Acyl-CoA dehydrogenase NM domain-like"/>
    <property type="match status" value="1"/>
</dbReference>
<keyword evidence="5" id="KW-0560">Oxidoreductase</keyword>
<protein>
    <submittedName>
        <fullName evidence="10">Acyl-CoA dehydrogenase family protein</fullName>
    </submittedName>
</protein>
<organism evidence="10 11">
    <name type="scientific">Nocardioides acrostichi</name>
    <dbReference type="NCBI Taxonomy" id="2784339"/>
    <lineage>
        <taxon>Bacteria</taxon>
        <taxon>Bacillati</taxon>
        <taxon>Actinomycetota</taxon>
        <taxon>Actinomycetes</taxon>
        <taxon>Propionibacteriales</taxon>
        <taxon>Nocardioidaceae</taxon>
        <taxon>Nocardioides</taxon>
    </lineage>
</organism>
<feature type="domain" description="Acyl-CoA dehydrogenase/oxidase N-terminal" evidence="9">
    <location>
        <begin position="102"/>
        <end position="212"/>
    </location>
</feature>
<comment type="caution">
    <text evidence="10">The sequence shown here is derived from an EMBL/GenBank/DDBJ whole genome shotgun (WGS) entry which is preliminary data.</text>
</comment>
<feature type="region of interest" description="Disordered" evidence="6">
    <location>
        <begin position="1"/>
        <end position="23"/>
    </location>
</feature>
<dbReference type="PANTHER" id="PTHR43884">
    <property type="entry name" value="ACYL-COA DEHYDROGENASE"/>
    <property type="match status" value="1"/>
</dbReference>
<name>A0A930V4P5_9ACTN</name>
<evidence type="ECO:0000256" key="4">
    <source>
        <dbReference type="ARBA" id="ARBA00022827"/>
    </source>
</evidence>
<reference evidence="10" key="1">
    <citation type="submission" date="2020-11" db="EMBL/GenBank/DDBJ databases">
        <title>Nocardioides sp. CBS4Y-1, whole genome shotgun sequence.</title>
        <authorList>
            <person name="Tuo L."/>
        </authorList>
    </citation>
    <scope>NUCLEOTIDE SEQUENCE</scope>
    <source>
        <strain evidence="10">CBS4Y-1</strain>
    </source>
</reference>
<dbReference type="Pfam" id="PF02770">
    <property type="entry name" value="Acyl-CoA_dh_M"/>
    <property type="match status" value="1"/>
</dbReference>
<feature type="domain" description="Acyl-CoA oxidase/dehydrogenase middle" evidence="8">
    <location>
        <begin position="225"/>
        <end position="314"/>
    </location>
</feature>
<dbReference type="InterPro" id="IPR037069">
    <property type="entry name" value="AcylCoA_DH/ox_N_sf"/>
</dbReference>
<accession>A0A930V4P5</accession>
<dbReference type="InterPro" id="IPR009100">
    <property type="entry name" value="AcylCoA_DH/oxidase_NM_dom_sf"/>
</dbReference>
<gene>
    <name evidence="10" type="ORF">ISG29_15650</name>
</gene>
<evidence type="ECO:0000259" key="8">
    <source>
        <dbReference type="Pfam" id="PF02770"/>
    </source>
</evidence>
<comment type="similarity">
    <text evidence="2 5">Belongs to the acyl-CoA dehydrogenase family.</text>
</comment>
<dbReference type="AlphaFoldDB" id="A0A930V4P5"/>
<dbReference type="InterPro" id="IPR006089">
    <property type="entry name" value="Acyl-CoA_DH_CS"/>
</dbReference>
<evidence type="ECO:0000256" key="2">
    <source>
        <dbReference type="ARBA" id="ARBA00009347"/>
    </source>
</evidence>
<dbReference type="PANTHER" id="PTHR43884:SF12">
    <property type="entry name" value="ISOVALERYL-COA DEHYDROGENASE, MITOCHONDRIAL-RELATED"/>
    <property type="match status" value="1"/>
</dbReference>
<dbReference type="Pfam" id="PF00441">
    <property type="entry name" value="Acyl-CoA_dh_1"/>
    <property type="match status" value="1"/>
</dbReference>
<keyword evidence="3 5" id="KW-0285">Flavoprotein</keyword>
<dbReference type="PROSITE" id="PS00073">
    <property type="entry name" value="ACYL_COA_DH_2"/>
    <property type="match status" value="1"/>
</dbReference>
<evidence type="ECO:0000259" key="7">
    <source>
        <dbReference type="Pfam" id="PF00441"/>
    </source>
</evidence>
<evidence type="ECO:0000313" key="11">
    <source>
        <dbReference type="Proteomes" id="UP000656804"/>
    </source>
</evidence>
<dbReference type="InterPro" id="IPR013786">
    <property type="entry name" value="AcylCoA_DH/ox_N"/>
</dbReference>
<dbReference type="Gene3D" id="1.20.140.10">
    <property type="entry name" value="Butyryl-CoA Dehydrogenase, subunit A, domain 3"/>
    <property type="match status" value="1"/>
</dbReference>
<dbReference type="InterPro" id="IPR006091">
    <property type="entry name" value="Acyl-CoA_Oxase/DH_mid-dom"/>
</dbReference>
<evidence type="ECO:0000256" key="6">
    <source>
        <dbReference type="SAM" id="MobiDB-lite"/>
    </source>
</evidence>
<dbReference type="EMBL" id="JADIVZ010000009">
    <property type="protein sequence ID" value="MBF4163129.1"/>
    <property type="molecule type" value="Genomic_DNA"/>
</dbReference>
<dbReference type="InterPro" id="IPR036250">
    <property type="entry name" value="AcylCo_DH-like_C"/>
</dbReference>
<feature type="domain" description="Acyl-CoA dehydrogenase/oxidase C-terminal" evidence="7">
    <location>
        <begin position="333"/>
        <end position="460"/>
    </location>
</feature>
<evidence type="ECO:0000313" key="10">
    <source>
        <dbReference type="EMBL" id="MBF4163129.1"/>
    </source>
</evidence>
<dbReference type="SUPFAM" id="SSF47203">
    <property type="entry name" value="Acyl-CoA dehydrogenase C-terminal domain-like"/>
    <property type="match status" value="1"/>
</dbReference>
<keyword evidence="4 5" id="KW-0274">FAD</keyword>
<dbReference type="RefSeq" id="WP_194504380.1">
    <property type="nucleotide sequence ID" value="NZ_JADIVZ010000009.1"/>
</dbReference>
<evidence type="ECO:0000259" key="9">
    <source>
        <dbReference type="Pfam" id="PF02771"/>
    </source>
</evidence>
<dbReference type="Gene3D" id="2.40.110.10">
    <property type="entry name" value="Butyryl-CoA Dehydrogenase, subunit A, domain 2"/>
    <property type="match status" value="1"/>
</dbReference>
<evidence type="ECO:0000256" key="1">
    <source>
        <dbReference type="ARBA" id="ARBA00001974"/>
    </source>
</evidence>
<dbReference type="GO" id="GO:0003995">
    <property type="term" value="F:acyl-CoA dehydrogenase activity"/>
    <property type="evidence" value="ECO:0007669"/>
    <property type="project" value="InterPro"/>
</dbReference>
<dbReference type="Gene3D" id="1.10.540.10">
    <property type="entry name" value="Acyl-CoA dehydrogenase/oxidase, N-terminal domain"/>
    <property type="match status" value="1"/>
</dbReference>
<dbReference type="InterPro" id="IPR009075">
    <property type="entry name" value="AcylCo_DH/oxidase_C"/>
</dbReference>
<sequence>MDLPKTLTSRLGPGGKNGLASTEKRDPIGYAVAGLGRLAASDLLDRLGIRKQTEQVVFTTTRSGFAALTRASRQFAKAGSTKKPGTRVPSAEPTGLFDLTPSEDEQMLVDVVSEFAAEIVRPAAADADDACATPEEVLAASLEIGLPILGLPEALGGIAEERSAMAGTLVAEALSKGDMGIAVAALAPGAVATAIGLWGTEAQQQTYLPPFSEEKSGKDGVPAAALALAEPTVLFDVLAPSTTATKTADGYELNGVKAGVVRGAEAELFVVGAELDGKPVLFLLESGAEGLRVEADPSMGLRAAALTTLHLDHVKVPADAVLGETDASTYTECVRLSRLAWCALAVGTGQAVLDYVTPYVKEREAFGEPIAHRQSVAFMVANIAIELQAMRLLTYKAAGQVAVGKDAARAVGLARKLCAERGMGIGNDGVQLLGGHGFVKEHPVERWYRDLRAVGIMEGAVLV</sequence>
<dbReference type="Pfam" id="PF02771">
    <property type="entry name" value="Acyl-CoA_dh_N"/>
    <property type="match status" value="1"/>
</dbReference>